<accession>A0A0E9PQ48</accession>
<evidence type="ECO:0000313" key="1">
    <source>
        <dbReference type="EMBL" id="JAH06215.1"/>
    </source>
</evidence>
<sequence length="39" mass="4638">MSPWNKLQALAFIVPVVHEWVSLKYHHLLRLLQKTRKGV</sequence>
<organism evidence="1">
    <name type="scientific">Anguilla anguilla</name>
    <name type="common">European freshwater eel</name>
    <name type="synonym">Muraena anguilla</name>
    <dbReference type="NCBI Taxonomy" id="7936"/>
    <lineage>
        <taxon>Eukaryota</taxon>
        <taxon>Metazoa</taxon>
        <taxon>Chordata</taxon>
        <taxon>Craniata</taxon>
        <taxon>Vertebrata</taxon>
        <taxon>Euteleostomi</taxon>
        <taxon>Actinopterygii</taxon>
        <taxon>Neopterygii</taxon>
        <taxon>Teleostei</taxon>
        <taxon>Anguilliformes</taxon>
        <taxon>Anguillidae</taxon>
        <taxon>Anguilla</taxon>
    </lineage>
</organism>
<reference evidence="1" key="1">
    <citation type="submission" date="2014-11" db="EMBL/GenBank/DDBJ databases">
        <authorList>
            <person name="Amaro Gonzalez C."/>
        </authorList>
    </citation>
    <scope>NUCLEOTIDE SEQUENCE</scope>
</reference>
<dbReference type="EMBL" id="GBXM01102362">
    <property type="protein sequence ID" value="JAH06215.1"/>
    <property type="molecule type" value="Transcribed_RNA"/>
</dbReference>
<name>A0A0E9PQ48_ANGAN</name>
<protein>
    <submittedName>
        <fullName evidence="1">Uncharacterized protein</fullName>
    </submittedName>
</protein>
<proteinExistence type="predicted"/>
<dbReference type="AlphaFoldDB" id="A0A0E9PQ48"/>
<reference evidence="1" key="2">
    <citation type="journal article" date="2015" name="Fish Shellfish Immunol.">
        <title>Early steps in the European eel (Anguilla anguilla)-Vibrio vulnificus interaction in the gills: Role of the RtxA13 toxin.</title>
        <authorList>
            <person name="Callol A."/>
            <person name="Pajuelo D."/>
            <person name="Ebbesson L."/>
            <person name="Teles M."/>
            <person name="MacKenzie S."/>
            <person name="Amaro C."/>
        </authorList>
    </citation>
    <scope>NUCLEOTIDE SEQUENCE</scope>
</reference>